<evidence type="ECO:0000313" key="3">
    <source>
        <dbReference type="WBParaSite" id="SCUD_0000808401-mRNA-1"/>
    </source>
</evidence>
<proteinExistence type="predicted"/>
<gene>
    <name evidence="1" type="ORF">SCUD_LOCUS8084</name>
</gene>
<dbReference type="Proteomes" id="UP000279833">
    <property type="component" value="Unassembled WGS sequence"/>
</dbReference>
<accession>A0A183JZC6</accession>
<name>A0A183JZC6_9TREM</name>
<dbReference type="WBParaSite" id="SCUD_0000808401-mRNA-1">
    <property type="protein sequence ID" value="SCUD_0000808401-mRNA-1"/>
    <property type="gene ID" value="SCUD_0000808401"/>
</dbReference>
<sequence>MITNRLSGIYLGARKFVFYSVIKLISEFDDFIDAIVRIVGSECVTNGFIILSSALCLVALIDGYPIEFSLLVVVQTLISFL</sequence>
<protein>
    <submittedName>
        <fullName evidence="3">CDP-alcohol phosphatidyltransferase family protein</fullName>
    </submittedName>
</protein>
<dbReference type="EMBL" id="UZAK01032595">
    <property type="protein sequence ID" value="VDP29177.1"/>
    <property type="molecule type" value="Genomic_DNA"/>
</dbReference>
<evidence type="ECO:0000313" key="2">
    <source>
        <dbReference type="Proteomes" id="UP000279833"/>
    </source>
</evidence>
<reference evidence="1 2" key="2">
    <citation type="submission" date="2018-11" db="EMBL/GenBank/DDBJ databases">
        <authorList>
            <consortium name="Pathogen Informatics"/>
        </authorList>
    </citation>
    <scope>NUCLEOTIDE SEQUENCE [LARGE SCALE GENOMIC DNA]</scope>
    <source>
        <strain evidence="1">Dakar</strain>
        <strain evidence="2">Dakar, Senegal</strain>
    </source>
</reference>
<organism evidence="3">
    <name type="scientific">Schistosoma curassoni</name>
    <dbReference type="NCBI Taxonomy" id="6186"/>
    <lineage>
        <taxon>Eukaryota</taxon>
        <taxon>Metazoa</taxon>
        <taxon>Spiralia</taxon>
        <taxon>Lophotrochozoa</taxon>
        <taxon>Platyhelminthes</taxon>
        <taxon>Trematoda</taxon>
        <taxon>Digenea</taxon>
        <taxon>Strigeidida</taxon>
        <taxon>Schistosomatoidea</taxon>
        <taxon>Schistosomatidae</taxon>
        <taxon>Schistosoma</taxon>
    </lineage>
</organism>
<keyword evidence="2" id="KW-1185">Reference proteome</keyword>
<dbReference type="AlphaFoldDB" id="A0A183JZC6"/>
<evidence type="ECO:0000313" key="1">
    <source>
        <dbReference type="EMBL" id="VDP29177.1"/>
    </source>
</evidence>
<reference evidence="3" key="1">
    <citation type="submission" date="2016-06" db="UniProtKB">
        <authorList>
            <consortium name="WormBaseParasite"/>
        </authorList>
    </citation>
    <scope>IDENTIFICATION</scope>
</reference>